<dbReference type="Proteomes" id="UP000326757">
    <property type="component" value="Unassembled WGS sequence"/>
</dbReference>
<evidence type="ECO:0000313" key="1">
    <source>
        <dbReference type="EMBL" id="KAB8293223.1"/>
    </source>
</evidence>
<protein>
    <submittedName>
        <fullName evidence="1">Uncharacterized protein</fullName>
    </submittedName>
</protein>
<sequence>MYVPKSGRKSRHHPWRNLAHDHVLIQPIHTIALNMSNINYIIKYYLGLVNRLPLPQQDSLTSAGHLIKALLQVSGE</sequence>
<proteinExistence type="predicted"/>
<keyword evidence="2" id="KW-1185">Reference proteome</keyword>
<organism evidence="1 2">
    <name type="scientific">Monilinia laxa</name>
    <name type="common">Brown rot fungus</name>
    <name type="synonym">Sclerotinia laxa</name>
    <dbReference type="NCBI Taxonomy" id="61186"/>
    <lineage>
        <taxon>Eukaryota</taxon>
        <taxon>Fungi</taxon>
        <taxon>Dikarya</taxon>
        <taxon>Ascomycota</taxon>
        <taxon>Pezizomycotina</taxon>
        <taxon>Leotiomycetes</taxon>
        <taxon>Helotiales</taxon>
        <taxon>Sclerotiniaceae</taxon>
        <taxon>Monilinia</taxon>
    </lineage>
</organism>
<dbReference type="AlphaFoldDB" id="A0A5N6JWA8"/>
<comment type="caution">
    <text evidence="1">The sequence shown here is derived from an EMBL/GenBank/DDBJ whole genome shotgun (WGS) entry which is preliminary data.</text>
</comment>
<dbReference type="EMBL" id="VIGI01000012">
    <property type="protein sequence ID" value="KAB8293223.1"/>
    <property type="molecule type" value="Genomic_DNA"/>
</dbReference>
<accession>A0A5N6JWA8</accession>
<name>A0A5N6JWA8_MONLA</name>
<reference evidence="1 2" key="1">
    <citation type="submission" date="2019-06" db="EMBL/GenBank/DDBJ databases">
        <title>Genome Sequence of the Brown Rot Fungal Pathogen Monilinia laxa.</title>
        <authorList>
            <person name="De Miccolis Angelini R.M."/>
            <person name="Landi L."/>
            <person name="Abate D."/>
            <person name="Pollastro S."/>
            <person name="Romanazzi G."/>
            <person name="Faretra F."/>
        </authorList>
    </citation>
    <scope>NUCLEOTIDE SEQUENCE [LARGE SCALE GENOMIC DNA]</scope>
    <source>
        <strain evidence="1 2">Mlax316</strain>
    </source>
</reference>
<gene>
    <name evidence="1" type="ORF">EYC80_007561</name>
</gene>
<evidence type="ECO:0000313" key="2">
    <source>
        <dbReference type="Proteomes" id="UP000326757"/>
    </source>
</evidence>